<sequence>MTVNDALRLMAGAFILLSLALSQYHSPNWLWFTGFIGLNLLQSAFSKWCPAMFIFKKMGLKEG</sequence>
<evidence type="ECO:0000259" key="2">
    <source>
        <dbReference type="Pfam" id="PF11127"/>
    </source>
</evidence>
<protein>
    <submittedName>
        <fullName evidence="3">DUF2892 domain-containing protein</fullName>
    </submittedName>
</protein>
<feature type="transmembrane region" description="Helical" evidence="1">
    <location>
        <begin position="32"/>
        <end position="55"/>
    </location>
</feature>
<organism evidence="3 4">
    <name type="scientific">Pelagibaculum spongiae</name>
    <dbReference type="NCBI Taxonomy" id="2080658"/>
    <lineage>
        <taxon>Bacteria</taxon>
        <taxon>Pseudomonadati</taxon>
        <taxon>Pseudomonadota</taxon>
        <taxon>Gammaproteobacteria</taxon>
        <taxon>Oceanospirillales</taxon>
        <taxon>Pelagibaculum</taxon>
    </lineage>
</organism>
<reference evidence="3 4" key="1">
    <citation type="submission" date="2018-04" db="EMBL/GenBank/DDBJ databases">
        <title>Thalassorhabdus spongiae gen. nov., sp. nov., isolated from a marine sponge in South-West Iceland.</title>
        <authorList>
            <person name="Knobloch S."/>
            <person name="Daussin A."/>
            <person name="Johannsson R."/>
            <person name="Marteinsson V.T."/>
        </authorList>
    </citation>
    <scope>NUCLEOTIDE SEQUENCE [LARGE SCALE GENOMIC DNA]</scope>
    <source>
        <strain evidence="3 4">Hp12</strain>
    </source>
</reference>
<evidence type="ECO:0000313" key="4">
    <source>
        <dbReference type="Proteomes" id="UP000244906"/>
    </source>
</evidence>
<keyword evidence="4" id="KW-1185">Reference proteome</keyword>
<dbReference type="Proteomes" id="UP000244906">
    <property type="component" value="Unassembled WGS sequence"/>
</dbReference>
<comment type="caution">
    <text evidence="3">The sequence shown here is derived from an EMBL/GenBank/DDBJ whole genome shotgun (WGS) entry which is preliminary data.</text>
</comment>
<dbReference type="EMBL" id="QDDL01000008">
    <property type="protein sequence ID" value="PVZ66404.1"/>
    <property type="molecule type" value="Genomic_DNA"/>
</dbReference>
<dbReference type="Gene3D" id="6.10.140.1340">
    <property type="match status" value="1"/>
</dbReference>
<keyword evidence="1" id="KW-0472">Membrane</keyword>
<gene>
    <name evidence="3" type="ORF">DC094_17060</name>
</gene>
<evidence type="ECO:0000256" key="1">
    <source>
        <dbReference type="SAM" id="Phobius"/>
    </source>
</evidence>
<feature type="domain" description="Inner membrane protein YgaP-like transmembrane" evidence="2">
    <location>
        <begin position="2"/>
        <end position="57"/>
    </location>
</feature>
<evidence type="ECO:0000313" key="3">
    <source>
        <dbReference type="EMBL" id="PVZ66404.1"/>
    </source>
</evidence>
<keyword evidence="1" id="KW-1133">Transmembrane helix</keyword>
<dbReference type="InterPro" id="IPR021309">
    <property type="entry name" value="YgaP-like_TM"/>
</dbReference>
<keyword evidence="1" id="KW-0812">Transmembrane</keyword>
<dbReference type="Pfam" id="PF11127">
    <property type="entry name" value="YgaP-like_TM"/>
    <property type="match status" value="1"/>
</dbReference>
<accession>A0A2V1GXN3</accession>
<dbReference type="OrthoDB" id="9799383at2"/>
<name>A0A2V1GXN3_9GAMM</name>
<dbReference type="AlphaFoldDB" id="A0A2V1GXN3"/>
<proteinExistence type="predicted"/>